<reference evidence="3 4" key="1">
    <citation type="journal article" date="2013" name="Stand. Genomic Sci.">
        <title>Genomic Encyclopedia of Type Strains, Phase I: The one thousand microbial genomes (KMG-I) project.</title>
        <authorList>
            <person name="Kyrpides N.C."/>
            <person name="Woyke T."/>
            <person name="Eisen J.A."/>
            <person name="Garrity G."/>
            <person name="Lilburn T.G."/>
            <person name="Beck B.J."/>
            <person name="Whitman W.B."/>
            <person name="Hugenholtz P."/>
            <person name="Klenk H.P."/>
        </authorList>
    </citation>
    <scope>NUCLEOTIDE SEQUENCE [LARGE SCALE GENOMIC DNA]</scope>
    <source>
        <strain evidence="3 4">DSM 45044</strain>
    </source>
</reference>
<feature type="signal peptide" evidence="2">
    <location>
        <begin position="1"/>
        <end position="25"/>
    </location>
</feature>
<feature type="chain" id="PRO_5038754777" description="DUF3558 domain-containing protein" evidence="2">
    <location>
        <begin position="26"/>
        <end position="195"/>
    </location>
</feature>
<keyword evidence="2" id="KW-0732">Signal</keyword>
<protein>
    <recommendedName>
        <fullName evidence="5">DUF3558 domain-containing protein</fullName>
    </recommendedName>
</protein>
<evidence type="ECO:0000256" key="2">
    <source>
        <dbReference type="SAM" id="SignalP"/>
    </source>
</evidence>
<evidence type="ECO:0000313" key="3">
    <source>
        <dbReference type="EMBL" id="TWJ14578.1"/>
    </source>
</evidence>
<accession>A0A562V9Q5</accession>
<organism evidence="3 4">
    <name type="scientific">Stackebrandtia albiflava</name>
    <dbReference type="NCBI Taxonomy" id="406432"/>
    <lineage>
        <taxon>Bacteria</taxon>
        <taxon>Bacillati</taxon>
        <taxon>Actinomycetota</taxon>
        <taxon>Actinomycetes</taxon>
        <taxon>Glycomycetales</taxon>
        <taxon>Glycomycetaceae</taxon>
        <taxon>Stackebrandtia</taxon>
    </lineage>
</organism>
<dbReference type="PROSITE" id="PS51257">
    <property type="entry name" value="PROKAR_LIPOPROTEIN"/>
    <property type="match status" value="1"/>
</dbReference>
<dbReference type="EMBL" id="VLLL01000005">
    <property type="protein sequence ID" value="TWJ14578.1"/>
    <property type="molecule type" value="Genomic_DNA"/>
</dbReference>
<feature type="region of interest" description="Disordered" evidence="1">
    <location>
        <begin position="27"/>
        <end position="52"/>
    </location>
</feature>
<feature type="compositionally biased region" description="Low complexity" evidence="1">
    <location>
        <begin position="29"/>
        <end position="46"/>
    </location>
</feature>
<sequence>MTWRMPGRSWIAVAALISVSGCATGGTDGSASDDAASTPADAVSSSPPAPVTLESIAADCPTPVAQSQAAPYEGDAPHPYVVGDLGGPSYSGVPGLATSVAELQLVVCITDRSLDEVVGQCEYSGDITVDYVAVEVGVSIHVARTAREVADAEVVGREYDCPTVAYGVSDGDREDASVDAADVEAVIAEYVNGPA</sequence>
<comment type="caution">
    <text evidence="3">The sequence shown here is derived from an EMBL/GenBank/DDBJ whole genome shotgun (WGS) entry which is preliminary data.</text>
</comment>
<dbReference type="RefSeq" id="WP_147131825.1">
    <property type="nucleotide sequence ID" value="NZ_BAABIJ010000001.1"/>
</dbReference>
<dbReference type="Proteomes" id="UP000321617">
    <property type="component" value="Unassembled WGS sequence"/>
</dbReference>
<evidence type="ECO:0000313" key="4">
    <source>
        <dbReference type="Proteomes" id="UP000321617"/>
    </source>
</evidence>
<proteinExistence type="predicted"/>
<dbReference type="AlphaFoldDB" id="A0A562V9Q5"/>
<keyword evidence="4" id="KW-1185">Reference proteome</keyword>
<dbReference type="OrthoDB" id="3463342at2"/>
<evidence type="ECO:0000256" key="1">
    <source>
        <dbReference type="SAM" id="MobiDB-lite"/>
    </source>
</evidence>
<gene>
    <name evidence="3" type="ORF">LX16_0263</name>
</gene>
<evidence type="ECO:0008006" key="5">
    <source>
        <dbReference type="Google" id="ProtNLM"/>
    </source>
</evidence>
<name>A0A562V9Q5_9ACTN</name>